<evidence type="ECO:0000313" key="3">
    <source>
        <dbReference type="EMBL" id="ABG72725.1"/>
    </source>
</evidence>
<dbReference type="PANTHER" id="PTHR21131">
    <property type="entry name" value="SERINE-TYPE ENDOPEPTIDASE INHIBITOR"/>
    <property type="match status" value="1"/>
</dbReference>
<dbReference type="InterPro" id="IPR053265">
    <property type="entry name" value="Serpin"/>
</dbReference>
<dbReference type="PANTHER" id="PTHR21131:SF0">
    <property type="entry name" value="GEO10195P1-RELATED"/>
    <property type="match status" value="1"/>
</dbReference>
<evidence type="ECO:0000256" key="1">
    <source>
        <dbReference type="SAM" id="SignalP"/>
    </source>
</evidence>
<dbReference type="EMBL" id="DQ666522">
    <property type="protein sequence ID" value="ABG72725.1"/>
    <property type="molecule type" value="mRNA"/>
</dbReference>
<sequence length="63" mass="6761">MEYIFVFTLILLIGATLMAVEAQGCICPALYKPVCGTNGKTYSNPCSLKCAGERMAHWGTCGI</sequence>
<dbReference type="PROSITE" id="PS00282">
    <property type="entry name" value="KAZAL_1"/>
    <property type="match status" value="1"/>
</dbReference>
<reference evidence="3" key="1">
    <citation type="journal article" date="2006" name="BMC Genomics">
        <title>Analysis of bacteria-challenged wild silkmoth, Antheraea mylitta (lepidoptera) transcriptome reveals potential immune genes.</title>
        <authorList>
            <person name="Gandhe A.S."/>
            <person name="Arunkumar K.P."/>
            <person name="John S.H."/>
            <person name="Nagaraju J."/>
        </authorList>
    </citation>
    <scope>NUCLEOTIDE SEQUENCE</scope>
</reference>
<feature type="domain" description="Kazal-like" evidence="2">
    <location>
        <begin position="19"/>
        <end position="63"/>
    </location>
</feature>
<dbReference type="Pfam" id="PF00050">
    <property type="entry name" value="Kazal_1"/>
    <property type="match status" value="1"/>
</dbReference>
<feature type="signal peptide" evidence="1">
    <location>
        <begin position="1"/>
        <end position="22"/>
    </location>
</feature>
<keyword evidence="1" id="KW-0732">Signal</keyword>
<dbReference type="CDD" id="cd00104">
    <property type="entry name" value="KAZAL_FS"/>
    <property type="match status" value="1"/>
</dbReference>
<dbReference type="InterPro" id="IPR036058">
    <property type="entry name" value="Kazal_dom_sf"/>
</dbReference>
<accession>Q0Q009</accession>
<dbReference type="Gene3D" id="3.30.60.30">
    <property type="match status" value="1"/>
</dbReference>
<feature type="chain" id="PRO_5004175565" evidence="1">
    <location>
        <begin position="23"/>
        <end position="63"/>
    </location>
</feature>
<dbReference type="SUPFAM" id="SSF100895">
    <property type="entry name" value="Kazal-type serine protease inhibitors"/>
    <property type="match status" value="1"/>
</dbReference>
<organism evidence="3">
    <name type="scientific">Antheraea mylitta</name>
    <name type="common">Tasar silkworm</name>
    <dbReference type="NCBI Taxonomy" id="34739"/>
    <lineage>
        <taxon>Eukaryota</taxon>
        <taxon>Metazoa</taxon>
        <taxon>Ecdysozoa</taxon>
        <taxon>Arthropoda</taxon>
        <taxon>Hexapoda</taxon>
        <taxon>Insecta</taxon>
        <taxon>Pterygota</taxon>
        <taxon>Neoptera</taxon>
        <taxon>Endopterygota</taxon>
        <taxon>Lepidoptera</taxon>
        <taxon>Glossata</taxon>
        <taxon>Ditrysia</taxon>
        <taxon>Bombycoidea</taxon>
        <taxon>Saturniidae</taxon>
        <taxon>Saturniinae</taxon>
        <taxon>Saturniini</taxon>
        <taxon>Antheraea</taxon>
    </lineage>
</organism>
<dbReference type="SMART" id="SM00280">
    <property type="entry name" value="KAZAL"/>
    <property type="match status" value="1"/>
</dbReference>
<dbReference type="AlphaFoldDB" id="Q0Q009"/>
<name>Q0Q009_ANTMY</name>
<evidence type="ECO:0000259" key="2">
    <source>
        <dbReference type="PROSITE" id="PS51465"/>
    </source>
</evidence>
<dbReference type="PROSITE" id="PS51465">
    <property type="entry name" value="KAZAL_2"/>
    <property type="match status" value="1"/>
</dbReference>
<proteinExistence type="evidence at transcript level"/>
<protein>
    <submittedName>
        <fullName evidence="3">Protease inhibitor-like protein</fullName>
    </submittedName>
</protein>
<dbReference type="InterPro" id="IPR002350">
    <property type="entry name" value="Kazal_dom"/>
</dbReference>